<dbReference type="InterPro" id="IPR050859">
    <property type="entry name" value="Class-I_PLP-dep_aminotransf"/>
</dbReference>
<dbReference type="InterPro" id="IPR015421">
    <property type="entry name" value="PyrdxlP-dep_Trfase_major"/>
</dbReference>
<dbReference type="Pfam" id="PF00155">
    <property type="entry name" value="Aminotran_1_2"/>
    <property type="match status" value="1"/>
</dbReference>
<dbReference type="PANTHER" id="PTHR42790">
    <property type="entry name" value="AMINOTRANSFERASE"/>
    <property type="match status" value="1"/>
</dbReference>
<evidence type="ECO:0000256" key="4">
    <source>
        <dbReference type="ARBA" id="ARBA00022679"/>
    </source>
</evidence>
<feature type="region of interest" description="Disordered" evidence="6">
    <location>
        <begin position="236"/>
        <end position="276"/>
    </location>
</feature>
<comment type="cofactor">
    <cofactor evidence="1">
        <name>pyridoxal 5'-phosphate</name>
        <dbReference type="ChEBI" id="CHEBI:597326"/>
    </cofactor>
</comment>
<keyword evidence="5" id="KW-0663">Pyridoxal phosphate</keyword>
<dbReference type="InterPro" id="IPR015424">
    <property type="entry name" value="PyrdxlP-dep_Trfase"/>
</dbReference>
<evidence type="ECO:0000256" key="6">
    <source>
        <dbReference type="SAM" id="MobiDB-lite"/>
    </source>
</evidence>
<proteinExistence type="inferred from homology"/>
<gene>
    <name evidence="8" type="ORF">DBV05_g5715</name>
</gene>
<dbReference type="SUPFAM" id="SSF53383">
    <property type="entry name" value="PLP-dependent transferases"/>
    <property type="match status" value="1"/>
</dbReference>
<dbReference type="OrthoDB" id="691673at2759"/>
<evidence type="ECO:0000256" key="5">
    <source>
        <dbReference type="ARBA" id="ARBA00022898"/>
    </source>
</evidence>
<name>A0A5N5DDU5_9PEZI</name>
<comment type="caution">
    <text evidence="8">The sequence shown here is derived from an EMBL/GenBank/DDBJ whole genome shotgun (WGS) entry which is preliminary data.</text>
</comment>
<dbReference type="CDD" id="cd00609">
    <property type="entry name" value="AAT_like"/>
    <property type="match status" value="1"/>
</dbReference>
<dbReference type="GO" id="GO:0047536">
    <property type="term" value="F:2-aminoadipate transaminase activity"/>
    <property type="evidence" value="ECO:0007669"/>
    <property type="project" value="TreeGrafter"/>
</dbReference>
<evidence type="ECO:0000256" key="3">
    <source>
        <dbReference type="ARBA" id="ARBA00022576"/>
    </source>
</evidence>
<feature type="compositionally biased region" description="Polar residues" evidence="6">
    <location>
        <begin position="264"/>
        <end position="276"/>
    </location>
</feature>
<feature type="region of interest" description="Disordered" evidence="6">
    <location>
        <begin position="1"/>
        <end position="39"/>
    </location>
</feature>
<evidence type="ECO:0000256" key="2">
    <source>
        <dbReference type="ARBA" id="ARBA00007441"/>
    </source>
</evidence>
<evidence type="ECO:0000256" key="1">
    <source>
        <dbReference type="ARBA" id="ARBA00001933"/>
    </source>
</evidence>
<dbReference type="EMBL" id="VCHE01000031">
    <property type="protein sequence ID" value="KAB2575610.1"/>
    <property type="molecule type" value="Genomic_DNA"/>
</dbReference>
<evidence type="ECO:0000313" key="8">
    <source>
        <dbReference type="EMBL" id="KAB2575610.1"/>
    </source>
</evidence>
<dbReference type="GO" id="GO:0030170">
    <property type="term" value="F:pyridoxal phosphate binding"/>
    <property type="evidence" value="ECO:0007669"/>
    <property type="project" value="InterPro"/>
</dbReference>
<dbReference type="InterPro" id="IPR004839">
    <property type="entry name" value="Aminotransferase_I/II_large"/>
</dbReference>
<feature type="domain" description="Aminotransferase class I/classII large" evidence="7">
    <location>
        <begin position="139"/>
        <end position="534"/>
    </location>
</feature>
<dbReference type="GO" id="GO:0009074">
    <property type="term" value="P:aromatic amino acid family catabolic process"/>
    <property type="evidence" value="ECO:0007669"/>
    <property type="project" value="TreeGrafter"/>
</dbReference>
<evidence type="ECO:0000313" key="9">
    <source>
        <dbReference type="Proteomes" id="UP000325902"/>
    </source>
</evidence>
<accession>A0A5N5DDU5</accession>
<dbReference type="GO" id="GO:0006571">
    <property type="term" value="P:tyrosine biosynthetic process"/>
    <property type="evidence" value="ECO:0007669"/>
    <property type="project" value="TreeGrafter"/>
</dbReference>
<dbReference type="AlphaFoldDB" id="A0A5N5DDU5"/>
<protein>
    <submittedName>
        <fullName evidence="8">Aromatic amino acid aminotransferase</fullName>
    </submittedName>
</protein>
<dbReference type="GO" id="GO:0019878">
    <property type="term" value="P:lysine biosynthetic process via aminoadipic acid"/>
    <property type="evidence" value="ECO:0007669"/>
    <property type="project" value="TreeGrafter"/>
</dbReference>
<keyword evidence="9" id="KW-1185">Reference proteome</keyword>
<dbReference type="PANTHER" id="PTHR42790:SF21">
    <property type="entry name" value="AROMATIC_AMINOADIPATE AMINOTRANSFERASE 1"/>
    <property type="match status" value="1"/>
</dbReference>
<evidence type="ECO:0000259" key="7">
    <source>
        <dbReference type="Pfam" id="PF00155"/>
    </source>
</evidence>
<sequence>MLREKLLRLEKQRAHSEPLPSGPSPYTSSSFFKTPTATPKPKAKSWNHLFSNAALNQGTSVLKAFARSKSLSPDTISLGTGRPSAEFYPWTSLSMHTAATTSSNSNPTTSPPPQTTMTTTCSITDTSPSAYNLAAALNYGYAAGSPQLVRFVTEHVELVHDPPYADWETCLTAGTTAALDTVLELFCDRGEDTLLVEAHTYAGALDAARARGLDVLGVGMDEEGLVPEELDRRLREWDGARGGGGGKGERKKKKKKPSVLYTIPSGQNPTGATQSAARRRAIYEVAERHDLYIIEDDPYYFLQLGAAPALHQTTPPPTTNDANDTYLTSLPPSYLSLDTSGRVLRLDSASKILAPGLRAGWLTASAPVVAKFLARTELGAGAPSGPSQVLLYKLLDEAWGGHAGLIGWLRSLSVRYRRRRDVLVEACERYLPSVCEWTVPAEGMFLWVRVGGAKWPGAGRPGGCGGEEGGGGGESLSLAIEDRIFTQAQEEGVLVSKGSWFAADDEAKKAGGVNFRLTFAAAPLDALDRAVSRFGAAVRAVYQLD</sequence>
<feature type="compositionally biased region" description="Basic and acidic residues" evidence="6">
    <location>
        <begin position="1"/>
        <end position="16"/>
    </location>
</feature>
<keyword evidence="4 8" id="KW-0808">Transferase</keyword>
<feature type="region of interest" description="Disordered" evidence="6">
    <location>
        <begin position="98"/>
        <end position="117"/>
    </location>
</feature>
<keyword evidence="3 8" id="KW-0032">Aminotransferase</keyword>
<reference evidence="8 9" key="1">
    <citation type="journal article" date="2019" name="Sci. Rep.">
        <title>A multi-omics analysis of the grapevine pathogen Lasiodiplodia theobromae reveals that temperature affects the expression of virulence- and pathogenicity-related genes.</title>
        <authorList>
            <person name="Felix C."/>
            <person name="Meneses R."/>
            <person name="Goncalves M.F.M."/>
            <person name="Tilleman L."/>
            <person name="Duarte A.S."/>
            <person name="Jorrin-Novo J.V."/>
            <person name="Van de Peer Y."/>
            <person name="Deforce D."/>
            <person name="Van Nieuwerburgh F."/>
            <person name="Esteves A.C."/>
            <person name="Alves A."/>
        </authorList>
    </citation>
    <scope>NUCLEOTIDE SEQUENCE [LARGE SCALE GENOMIC DNA]</scope>
    <source>
        <strain evidence="8 9">LA-SOL3</strain>
    </source>
</reference>
<comment type="similarity">
    <text evidence="2">Belongs to the class-I pyridoxal-phosphate-dependent aminotransferase family.</text>
</comment>
<feature type="compositionally biased region" description="Low complexity" evidence="6">
    <location>
        <begin position="98"/>
        <end position="108"/>
    </location>
</feature>
<dbReference type="Proteomes" id="UP000325902">
    <property type="component" value="Unassembled WGS sequence"/>
</dbReference>
<dbReference type="Gene3D" id="3.40.640.10">
    <property type="entry name" value="Type I PLP-dependent aspartate aminotransferase-like (Major domain)"/>
    <property type="match status" value="1"/>
</dbReference>
<organism evidence="8 9">
    <name type="scientific">Lasiodiplodia theobromae</name>
    <dbReference type="NCBI Taxonomy" id="45133"/>
    <lineage>
        <taxon>Eukaryota</taxon>
        <taxon>Fungi</taxon>
        <taxon>Dikarya</taxon>
        <taxon>Ascomycota</taxon>
        <taxon>Pezizomycotina</taxon>
        <taxon>Dothideomycetes</taxon>
        <taxon>Dothideomycetes incertae sedis</taxon>
        <taxon>Botryosphaeriales</taxon>
        <taxon>Botryosphaeriaceae</taxon>
        <taxon>Lasiodiplodia</taxon>
    </lineage>
</organism>
<dbReference type="GO" id="GO:0008793">
    <property type="term" value="F:aromatic-amino-acid transaminase activity"/>
    <property type="evidence" value="ECO:0007669"/>
    <property type="project" value="TreeGrafter"/>
</dbReference>